<dbReference type="AlphaFoldDB" id="A0A165VP44"/>
<organism evidence="2 3">
    <name type="scientific">Neolentinus lepideus HHB14362 ss-1</name>
    <dbReference type="NCBI Taxonomy" id="1314782"/>
    <lineage>
        <taxon>Eukaryota</taxon>
        <taxon>Fungi</taxon>
        <taxon>Dikarya</taxon>
        <taxon>Basidiomycota</taxon>
        <taxon>Agaricomycotina</taxon>
        <taxon>Agaricomycetes</taxon>
        <taxon>Gloeophyllales</taxon>
        <taxon>Gloeophyllaceae</taxon>
        <taxon>Neolentinus</taxon>
    </lineage>
</organism>
<evidence type="ECO:0000313" key="2">
    <source>
        <dbReference type="EMBL" id="KZT29968.1"/>
    </source>
</evidence>
<keyword evidence="1" id="KW-0472">Membrane</keyword>
<evidence type="ECO:0000256" key="1">
    <source>
        <dbReference type="SAM" id="Phobius"/>
    </source>
</evidence>
<proteinExistence type="predicted"/>
<evidence type="ECO:0000313" key="3">
    <source>
        <dbReference type="Proteomes" id="UP000076761"/>
    </source>
</evidence>
<reference evidence="2 3" key="1">
    <citation type="journal article" date="2016" name="Mol. Biol. Evol.">
        <title>Comparative Genomics of Early-Diverging Mushroom-Forming Fungi Provides Insights into the Origins of Lignocellulose Decay Capabilities.</title>
        <authorList>
            <person name="Nagy L.G."/>
            <person name="Riley R."/>
            <person name="Tritt A."/>
            <person name="Adam C."/>
            <person name="Daum C."/>
            <person name="Floudas D."/>
            <person name="Sun H."/>
            <person name="Yadav J.S."/>
            <person name="Pangilinan J."/>
            <person name="Larsson K.H."/>
            <person name="Matsuura K."/>
            <person name="Barry K."/>
            <person name="Labutti K."/>
            <person name="Kuo R."/>
            <person name="Ohm R.A."/>
            <person name="Bhattacharya S.S."/>
            <person name="Shirouzu T."/>
            <person name="Yoshinaga Y."/>
            <person name="Martin F.M."/>
            <person name="Grigoriev I.V."/>
            <person name="Hibbett D.S."/>
        </authorList>
    </citation>
    <scope>NUCLEOTIDE SEQUENCE [LARGE SCALE GENOMIC DNA]</scope>
    <source>
        <strain evidence="2 3">HHB14362 ss-1</strain>
    </source>
</reference>
<dbReference type="InParanoid" id="A0A165VP44"/>
<feature type="transmembrane region" description="Helical" evidence="1">
    <location>
        <begin position="26"/>
        <end position="45"/>
    </location>
</feature>
<keyword evidence="1" id="KW-1133">Transmembrane helix</keyword>
<accession>A0A165VP44</accession>
<gene>
    <name evidence="2" type="ORF">NEOLEDRAFT_1127881</name>
</gene>
<name>A0A165VP44_9AGAM</name>
<keyword evidence="1" id="KW-0812">Transmembrane</keyword>
<sequence length="67" mass="7853">MCVAPYHDQPRRLQSTTHDHYTTKPMITEFSYGVASTVCLCLFGLRDRNWWRLRVCPVSSLDMSMDQ</sequence>
<dbReference type="Proteomes" id="UP000076761">
    <property type="component" value="Unassembled WGS sequence"/>
</dbReference>
<keyword evidence="3" id="KW-1185">Reference proteome</keyword>
<protein>
    <submittedName>
        <fullName evidence="2">Uncharacterized protein</fullName>
    </submittedName>
</protein>
<dbReference type="EMBL" id="KV425553">
    <property type="protein sequence ID" value="KZT29968.1"/>
    <property type="molecule type" value="Genomic_DNA"/>
</dbReference>